<dbReference type="Pfam" id="PF00015">
    <property type="entry name" value="MCPsignal"/>
    <property type="match status" value="1"/>
</dbReference>
<keyword evidence="1 3" id="KW-0807">Transducer</keyword>
<feature type="coiled-coil region" evidence="4">
    <location>
        <begin position="327"/>
        <end position="372"/>
    </location>
</feature>
<dbReference type="Gene3D" id="6.10.340.10">
    <property type="match status" value="1"/>
</dbReference>
<dbReference type="CDD" id="cd06225">
    <property type="entry name" value="HAMP"/>
    <property type="match status" value="1"/>
</dbReference>
<feature type="transmembrane region" description="Helical" evidence="5">
    <location>
        <begin position="192"/>
        <end position="210"/>
    </location>
</feature>
<dbReference type="InterPro" id="IPR004090">
    <property type="entry name" value="Chemotax_Me-accpt_rcpt"/>
</dbReference>
<dbReference type="Pfam" id="PF00672">
    <property type="entry name" value="HAMP"/>
    <property type="match status" value="1"/>
</dbReference>
<dbReference type="GO" id="GO:0006935">
    <property type="term" value="P:chemotaxis"/>
    <property type="evidence" value="ECO:0007669"/>
    <property type="project" value="InterPro"/>
</dbReference>
<feature type="domain" description="HAMP" evidence="7">
    <location>
        <begin position="213"/>
        <end position="265"/>
    </location>
</feature>
<keyword evidence="5" id="KW-0472">Membrane</keyword>
<dbReference type="SMART" id="SM00283">
    <property type="entry name" value="MA"/>
    <property type="match status" value="1"/>
</dbReference>
<evidence type="ECO:0000313" key="9">
    <source>
        <dbReference type="Proteomes" id="UP000290921"/>
    </source>
</evidence>
<comment type="caution">
    <text evidence="8">The sequence shown here is derived from an EMBL/GenBank/DDBJ whole genome shotgun (WGS) entry which is preliminary data.</text>
</comment>
<feature type="domain" description="Methyl-accepting transducer" evidence="6">
    <location>
        <begin position="284"/>
        <end position="535"/>
    </location>
</feature>
<gene>
    <name evidence="8" type="ORF">DP130_10085</name>
</gene>
<dbReference type="InterPro" id="IPR004089">
    <property type="entry name" value="MCPsignal_dom"/>
</dbReference>
<keyword evidence="4" id="KW-0175">Coiled coil</keyword>
<protein>
    <submittedName>
        <fullName evidence="8">Methyl-accepting chemotaxis protein</fullName>
    </submittedName>
</protein>
<dbReference type="Pfam" id="PF12729">
    <property type="entry name" value="4HB_MCP_1"/>
    <property type="match status" value="1"/>
</dbReference>
<organism evidence="8 9">
    <name type="scientific">Clostridium tetani</name>
    <dbReference type="NCBI Taxonomy" id="1513"/>
    <lineage>
        <taxon>Bacteria</taxon>
        <taxon>Bacillati</taxon>
        <taxon>Bacillota</taxon>
        <taxon>Clostridia</taxon>
        <taxon>Eubacteriales</taxon>
        <taxon>Clostridiaceae</taxon>
        <taxon>Clostridium</taxon>
    </lineage>
</organism>
<sequence>MVKLRKNLKLAQKLILSYILIALLIAIVGFIGVFNMQKVNNSGERLYHEGLLGINSVRNIKENFLTIGANTLLMASQENLGRVSYLENDVKKLFNHNNELFNIYEKTIITRENKGIYNRLRKSSSDYRSIHNEIMNAVKKNDCKKAKFHVNQISEVRDIMFSQLNELIDLNIKMSREAKAVSTSTYDKSFKIIIVSIVLGFILSITMGWVTSSKIIKNIKKTEDFAKAIGKGDLTKDIDIKADDEIGEIAKSLNNAKENIRTIINEIEISARDIGVGSEELSAITEEVYSKVEAANESLTEITKGSQDLSATAEEVSASTEDIGSTIRELAQRSDNFHETVENIKNRAVDIKNKATEAIENSEMIYNKHEKDLIKSIEEGKIVEDIKIMAESIGNIAEQTNLLALNAAIEAARAGEHGRGFAVVAEEVRKLAEESTNAVSEIQTMVNKIQGAFYSLSENGKSILEFMESNVKPTYELLKDTGENYEIDAEMIEEIMEYISLSSNQISASIEQVNVAIQNVSATAEESAAGSKEIMAGANETAIAMEEVSTSTEIQSQLSSKLNNVISKFKI</sequence>
<keyword evidence="5" id="KW-1133">Transmembrane helix</keyword>
<dbReference type="SUPFAM" id="SSF58104">
    <property type="entry name" value="Methyl-accepting chemotaxis protein (MCP) signaling domain"/>
    <property type="match status" value="1"/>
</dbReference>
<evidence type="ECO:0000256" key="1">
    <source>
        <dbReference type="ARBA" id="ARBA00023224"/>
    </source>
</evidence>
<evidence type="ECO:0000313" key="8">
    <source>
        <dbReference type="EMBL" id="RXI47654.1"/>
    </source>
</evidence>
<dbReference type="PRINTS" id="PR00260">
    <property type="entry name" value="CHEMTRNSDUCR"/>
</dbReference>
<dbReference type="GO" id="GO:0016020">
    <property type="term" value="C:membrane"/>
    <property type="evidence" value="ECO:0007669"/>
    <property type="project" value="InterPro"/>
</dbReference>
<dbReference type="AlphaFoldDB" id="A0A4Q0VCY1"/>
<dbReference type="SMART" id="SM00304">
    <property type="entry name" value="HAMP"/>
    <property type="match status" value="1"/>
</dbReference>
<proteinExistence type="inferred from homology"/>
<dbReference type="Gene3D" id="1.10.287.950">
    <property type="entry name" value="Methyl-accepting chemotaxis protein"/>
    <property type="match status" value="1"/>
</dbReference>
<name>A0A4Q0VCY1_CLOTA</name>
<dbReference type="InterPro" id="IPR003660">
    <property type="entry name" value="HAMP_dom"/>
</dbReference>
<dbReference type="PANTHER" id="PTHR32089">
    <property type="entry name" value="METHYL-ACCEPTING CHEMOTAXIS PROTEIN MCPB"/>
    <property type="match status" value="1"/>
</dbReference>
<dbReference type="Proteomes" id="UP000290921">
    <property type="component" value="Unassembled WGS sequence"/>
</dbReference>
<dbReference type="PROSITE" id="PS50111">
    <property type="entry name" value="CHEMOTAXIS_TRANSDUC_2"/>
    <property type="match status" value="1"/>
</dbReference>
<reference evidence="8 9" key="1">
    <citation type="submission" date="2018-06" db="EMBL/GenBank/DDBJ databases">
        <title>Genome conservation of Clostridium tetani.</title>
        <authorList>
            <person name="Bruggemann H."/>
            <person name="Popoff M.R."/>
        </authorList>
    </citation>
    <scope>NUCLEOTIDE SEQUENCE [LARGE SCALE GENOMIC DNA]</scope>
    <source>
        <strain evidence="8 9">2017.061</strain>
    </source>
</reference>
<evidence type="ECO:0000256" key="3">
    <source>
        <dbReference type="PROSITE-ProRule" id="PRU00284"/>
    </source>
</evidence>
<evidence type="ECO:0000259" key="6">
    <source>
        <dbReference type="PROSITE" id="PS50111"/>
    </source>
</evidence>
<evidence type="ECO:0000259" key="7">
    <source>
        <dbReference type="PROSITE" id="PS50885"/>
    </source>
</evidence>
<dbReference type="EMBL" id="QMAP01000008">
    <property type="protein sequence ID" value="RXI47654.1"/>
    <property type="molecule type" value="Genomic_DNA"/>
</dbReference>
<evidence type="ECO:0000256" key="5">
    <source>
        <dbReference type="SAM" id="Phobius"/>
    </source>
</evidence>
<evidence type="ECO:0000256" key="2">
    <source>
        <dbReference type="ARBA" id="ARBA00029447"/>
    </source>
</evidence>
<keyword evidence="5" id="KW-0812">Transmembrane</keyword>
<dbReference type="InterPro" id="IPR024478">
    <property type="entry name" value="HlyB_4HB_MCP"/>
</dbReference>
<dbReference type="GO" id="GO:0004888">
    <property type="term" value="F:transmembrane signaling receptor activity"/>
    <property type="evidence" value="ECO:0007669"/>
    <property type="project" value="InterPro"/>
</dbReference>
<dbReference type="GO" id="GO:0007165">
    <property type="term" value="P:signal transduction"/>
    <property type="evidence" value="ECO:0007669"/>
    <property type="project" value="UniProtKB-KW"/>
</dbReference>
<evidence type="ECO:0000256" key="4">
    <source>
        <dbReference type="SAM" id="Coils"/>
    </source>
</evidence>
<dbReference type="PROSITE" id="PS50885">
    <property type="entry name" value="HAMP"/>
    <property type="match status" value="1"/>
</dbReference>
<feature type="transmembrane region" description="Helical" evidence="5">
    <location>
        <begin position="15"/>
        <end position="36"/>
    </location>
</feature>
<comment type="similarity">
    <text evidence="2">Belongs to the methyl-accepting chemotaxis (MCP) protein family.</text>
</comment>
<dbReference type="PANTHER" id="PTHR32089:SF112">
    <property type="entry name" value="LYSOZYME-LIKE PROTEIN-RELATED"/>
    <property type="match status" value="1"/>
</dbReference>
<accession>A0A4Q0VCY1</accession>